<evidence type="ECO:0000256" key="1">
    <source>
        <dbReference type="ARBA" id="ARBA00001107"/>
    </source>
</evidence>
<feature type="domain" description="Galactose-1-phosphate uridyl transferase N-terminal" evidence="11">
    <location>
        <begin position="44"/>
        <end position="236"/>
    </location>
</feature>
<name>A0AA96LAU7_9BACL</name>
<dbReference type="EMBL" id="CP130318">
    <property type="protein sequence ID" value="WNQ09739.1"/>
    <property type="molecule type" value="Genomic_DNA"/>
</dbReference>
<keyword evidence="6 10" id="KW-0808">Transferase</keyword>
<comment type="subcellular location">
    <subcellularLocation>
        <location evidence="2 10">Cytoplasm</location>
    </subcellularLocation>
</comment>
<evidence type="ECO:0000256" key="7">
    <source>
        <dbReference type="ARBA" id="ARBA00022695"/>
    </source>
</evidence>
<dbReference type="Pfam" id="PF01087">
    <property type="entry name" value="GalP_UDP_transf"/>
    <property type="match status" value="1"/>
</dbReference>
<feature type="domain" description="Galactose-1-phosphate uridyl transferase C-terminal" evidence="12">
    <location>
        <begin position="252"/>
        <end position="429"/>
    </location>
</feature>
<evidence type="ECO:0000256" key="6">
    <source>
        <dbReference type="ARBA" id="ARBA00022679"/>
    </source>
</evidence>
<dbReference type="AlphaFoldDB" id="A0AA96LAU7"/>
<dbReference type="Proteomes" id="UP001305702">
    <property type="component" value="Chromosome"/>
</dbReference>
<gene>
    <name evidence="10" type="primary">galT</name>
    <name evidence="13" type="ORF">MJA45_19200</name>
</gene>
<evidence type="ECO:0000256" key="8">
    <source>
        <dbReference type="ARBA" id="ARBA00023144"/>
    </source>
</evidence>
<evidence type="ECO:0000256" key="9">
    <source>
        <dbReference type="ARBA" id="ARBA00023277"/>
    </source>
</evidence>
<dbReference type="Pfam" id="PF02744">
    <property type="entry name" value="GalP_UDP_tr_C"/>
    <property type="match status" value="1"/>
</dbReference>
<evidence type="ECO:0000259" key="11">
    <source>
        <dbReference type="Pfam" id="PF01087"/>
    </source>
</evidence>
<dbReference type="GO" id="GO:0008108">
    <property type="term" value="F:UDP-glucose:hexose-1-phosphate uridylyltransferase activity"/>
    <property type="evidence" value="ECO:0007669"/>
    <property type="project" value="UniProtKB-UniRule"/>
</dbReference>
<evidence type="ECO:0000313" key="13">
    <source>
        <dbReference type="EMBL" id="WNQ09739.1"/>
    </source>
</evidence>
<protein>
    <recommendedName>
        <fullName evidence="10">Galactose-1-phosphate uridylyltransferase</fullName>
        <shortName evidence="10">Gal-1-P uridylyltransferase</shortName>
        <ecNumber evidence="10">2.7.7.12</ecNumber>
    </recommendedName>
    <alternativeName>
        <fullName evidence="10">UDP-glucose--hexose-1-phosphate uridylyltransferase</fullName>
    </alternativeName>
</protein>
<comment type="catalytic activity">
    <reaction evidence="1 10">
        <text>alpha-D-galactose 1-phosphate + UDP-alpha-D-glucose = alpha-D-glucose 1-phosphate + UDP-alpha-D-galactose</text>
        <dbReference type="Rhea" id="RHEA:13989"/>
        <dbReference type="ChEBI" id="CHEBI:58336"/>
        <dbReference type="ChEBI" id="CHEBI:58601"/>
        <dbReference type="ChEBI" id="CHEBI:58885"/>
        <dbReference type="ChEBI" id="CHEBI:66914"/>
        <dbReference type="EC" id="2.7.7.12"/>
    </reaction>
</comment>
<evidence type="ECO:0000256" key="4">
    <source>
        <dbReference type="ARBA" id="ARBA00008706"/>
    </source>
</evidence>
<dbReference type="PIRSF" id="PIRSF006005">
    <property type="entry name" value="GalT_BS"/>
    <property type="match status" value="1"/>
</dbReference>
<evidence type="ECO:0000256" key="2">
    <source>
        <dbReference type="ARBA" id="ARBA00004496"/>
    </source>
</evidence>
<comment type="pathway">
    <text evidence="3 10">Carbohydrate metabolism; galactose metabolism.</text>
</comment>
<keyword evidence="7 10" id="KW-0548">Nucleotidyltransferase</keyword>
<proteinExistence type="inferred from homology"/>
<evidence type="ECO:0000256" key="5">
    <source>
        <dbReference type="ARBA" id="ARBA00022490"/>
    </source>
</evidence>
<keyword evidence="9 10" id="KW-0119">Carbohydrate metabolism</keyword>
<dbReference type="InterPro" id="IPR005849">
    <property type="entry name" value="GalP_Utransf_N"/>
</dbReference>
<keyword evidence="14" id="KW-1185">Reference proteome</keyword>
<dbReference type="RefSeq" id="WP_315603513.1">
    <property type="nucleotide sequence ID" value="NZ_CP130318.1"/>
</dbReference>
<reference evidence="13 14" key="1">
    <citation type="submission" date="2022-02" db="EMBL/GenBank/DDBJ databases">
        <title>Paenibacillus sp. MBLB1776 Whole Genome Shotgun Sequencing.</title>
        <authorList>
            <person name="Hwang C.Y."/>
            <person name="Cho E.-S."/>
            <person name="Seo M.-J."/>
        </authorList>
    </citation>
    <scope>NUCLEOTIDE SEQUENCE [LARGE SCALE GENOMIC DNA]</scope>
    <source>
        <strain evidence="13 14">MBLB1776</strain>
    </source>
</reference>
<evidence type="ECO:0000259" key="12">
    <source>
        <dbReference type="Pfam" id="PF02744"/>
    </source>
</evidence>
<comment type="similarity">
    <text evidence="4 10">Belongs to the galactose-1-phosphate uridylyltransferase type 2 family.</text>
</comment>
<sequence length="517" mass="59374">MESLDIKREIARLVRFAEQRGMIEREDRIPATNALLDLLQVEEPFAGKLPDEQLESPVEILDRILDYAAAQGLMTENTTTRRDLLDARLMGLLMPRQSEVARRFWRTAEEESIEKATDDYYRLSMDSNYIRMDRIRNNLYWRTPTPYGELEITINLSKPEKDPKDIAAERALPQSQYPKCLLCLENVGYAGRLNHPARQNHRVIPLRLDGAPWYLQYSPYVYYNEHSIVFSEAHTPMQISRQSFVRLLDFVRSFPHYFIGSNADLPIVGGSILSHDHFQGGRHRFPMELAPVEAVFTHPGFPAVKAGLVHWPMSVIRLAADDKEPLVELADRLLSGWRAYSDESVGIRSHSEIEGTPVPHNTITPIARRNQDGQYELDLVLRNNRTSEEHPLGIFHPHADLHHVKKENIGLIEVMGLAVLPGRLKEELEAISDYLTGGKSDWEGLQSPEHPLHQHAPWIRTLVERFGTGLEREQARQVLQDEIGGIFLRVLMDAGVYKRNEEGNEAFRRFMTEMGFH</sequence>
<evidence type="ECO:0000313" key="14">
    <source>
        <dbReference type="Proteomes" id="UP001305702"/>
    </source>
</evidence>
<dbReference type="HAMAP" id="MF_00571">
    <property type="entry name" value="GalP_UDP_trans"/>
    <property type="match status" value="1"/>
</dbReference>
<dbReference type="InterPro" id="IPR005850">
    <property type="entry name" value="GalP_Utransf_C"/>
</dbReference>
<accession>A0AA96LAU7</accession>
<dbReference type="PROSITE" id="PS01163">
    <property type="entry name" value="GAL_P_UDP_TRANSF_II"/>
    <property type="match status" value="1"/>
</dbReference>
<dbReference type="NCBIfam" id="NF003629">
    <property type="entry name" value="PRK05270.1-2"/>
    <property type="match status" value="1"/>
</dbReference>
<dbReference type="KEGG" id="paun:MJA45_19200"/>
<dbReference type="InterPro" id="IPR023425">
    <property type="entry name" value="GalP_uridyl_Trfase_II_CS"/>
</dbReference>
<dbReference type="GO" id="GO:0005737">
    <property type="term" value="C:cytoplasm"/>
    <property type="evidence" value="ECO:0007669"/>
    <property type="project" value="UniProtKB-SubCell"/>
</dbReference>
<dbReference type="PANTHER" id="PTHR39191">
    <property type="entry name" value="GALACTOSE-1-PHOSPHATE URIDYLYLTRANSFERASE"/>
    <property type="match status" value="1"/>
</dbReference>
<evidence type="ECO:0000256" key="10">
    <source>
        <dbReference type="HAMAP-Rule" id="MF_00571"/>
    </source>
</evidence>
<dbReference type="EC" id="2.7.7.12" evidence="10"/>
<dbReference type="GO" id="GO:0006012">
    <property type="term" value="P:galactose metabolic process"/>
    <property type="evidence" value="ECO:0007669"/>
    <property type="project" value="UniProtKB-UniRule"/>
</dbReference>
<keyword evidence="5 10" id="KW-0963">Cytoplasm</keyword>
<organism evidence="13 14">
    <name type="scientific">Paenibacillus aurantius</name>
    <dbReference type="NCBI Taxonomy" id="2918900"/>
    <lineage>
        <taxon>Bacteria</taxon>
        <taxon>Bacillati</taxon>
        <taxon>Bacillota</taxon>
        <taxon>Bacilli</taxon>
        <taxon>Bacillales</taxon>
        <taxon>Paenibacillaceae</taxon>
        <taxon>Paenibacillus</taxon>
    </lineage>
</organism>
<dbReference type="PANTHER" id="PTHR39191:SF1">
    <property type="entry name" value="DUF4922 DOMAIN-CONTAINING PROTEIN"/>
    <property type="match status" value="1"/>
</dbReference>
<dbReference type="InterPro" id="IPR000766">
    <property type="entry name" value="GalP_uridyl_Trfase_II"/>
</dbReference>
<evidence type="ECO:0000256" key="3">
    <source>
        <dbReference type="ARBA" id="ARBA00004947"/>
    </source>
</evidence>
<keyword evidence="8 10" id="KW-0299">Galactose metabolism</keyword>